<proteinExistence type="predicted"/>
<protein>
    <submittedName>
        <fullName evidence="2">Uncharacterized protein</fullName>
    </submittedName>
</protein>
<feature type="region of interest" description="Disordered" evidence="1">
    <location>
        <begin position="106"/>
        <end position="212"/>
    </location>
</feature>
<reference evidence="2 3" key="1">
    <citation type="journal article" date="2012" name="BMC Genomics">
        <title>Comparative genomic analysis and phylogenetic position of Theileria equi.</title>
        <authorList>
            <person name="Kappmeyer L.S."/>
            <person name="Thiagarajan M."/>
            <person name="Herndon D.R."/>
            <person name="Ramsay J.D."/>
            <person name="Caler E."/>
            <person name="Djikeng A."/>
            <person name="Gillespie J.J."/>
            <person name="Lau A.O."/>
            <person name="Roalson E.H."/>
            <person name="Silva J.C."/>
            <person name="Silva M.G."/>
            <person name="Suarez C.E."/>
            <person name="Ueti M.W."/>
            <person name="Nene V.M."/>
            <person name="Mealey R.H."/>
            <person name="Knowles D.P."/>
            <person name="Brayton K.A."/>
        </authorList>
    </citation>
    <scope>NUCLEOTIDE SEQUENCE [LARGE SCALE GENOMIC DNA]</scope>
    <source>
        <strain evidence="2 3">WA</strain>
    </source>
</reference>
<dbReference type="EMBL" id="ACOU01000003">
    <property type="protein sequence ID" value="EKX73384.1"/>
    <property type="molecule type" value="Genomic_DNA"/>
</dbReference>
<feature type="compositionally biased region" description="Acidic residues" evidence="1">
    <location>
        <begin position="184"/>
        <end position="201"/>
    </location>
</feature>
<dbReference type="KEGG" id="beq:BEWA_054400"/>
<feature type="compositionally biased region" description="Basic and acidic residues" evidence="1">
    <location>
        <begin position="570"/>
        <end position="580"/>
    </location>
</feature>
<dbReference type="VEuPathDB" id="PiroplasmaDB:BEWA_054400"/>
<feature type="compositionally biased region" description="Polar residues" evidence="1">
    <location>
        <begin position="635"/>
        <end position="650"/>
    </location>
</feature>
<feature type="compositionally biased region" description="Acidic residues" evidence="1">
    <location>
        <begin position="468"/>
        <end position="488"/>
    </location>
</feature>
<feature type="region of interest" description="Disordered" evidence="1">
    <location>
        <begin position="635"/>
        <end position="707"/>
    </location>
</feature>
<feature type="compositionally biased region" description="Acidic residues" evidence="1">
    <location>
        <begin position="146"/>
        <end position="155"/>
    </location>
</feature>
<feature type="compositionally biased region" description="Acidic residues" evidence="1">
    <location>
        <begin position="109"/>
        <end position="140"/>
    </location>
</feature>
<evidence type="ECO:0000313" key="3">
    <source>
        <dbReference type="Proteomes" id="UP000031512"/>
    </source>
</evidence>
<feature type="compositionally biased region" description="Polar residues" evidence="1">
    <location>
        <begin position="678"/>
        <end position="689"/>
    </location>
</feature>
<feature type="compositionally biased region" description="Acidic residues" evidence="1">
    <location>
        <begin position="504"/>
        <end position="528"/>
    </location>
</feature>
<organism evidence="2 3">
    <name type="scientific">Theileria equi strain WA</name>
    <dbReference type="NCBI Taxonomy" id="1537102"/>
    <lineage>
        <taxon>Eukaryota</taxon>
        <taxon>Sar</taxon>
        <taxon>Alveolata</taxon>
        <taxon>Apicomplexa</taxon>
        <taxon>Aconoidasida</taxon>
        <taxon>Piroplasmida</taxon>
        <taxon>Theileriidae</taxon>
        <taxon>Theileria</taxon>
    </lineage>
</organism>
<evidence type="ECO:0000256" key="1">
    <source>
        <dbReference type="SAM" id="MobiDB-lite"/>
    </source>
</evidence>
<comment type="caution">
    <text evidence="2">The sequence shown here is derived from an EMBL/GenBank/DDBJ whole genome shotgun (WGS) entry which is preliminary data.</text>
</comment>
<dbReference type="Proteomes" id="UP000031512">
    <property type="component" value="Unassembled WGS sequence"/>
</dbReference>
<keyword evidence="3" id="KW-1185">Reference proteome</keyword>
<dbReference type="STRING" id="1537102.L1LDN2"/>
<sequence length="1004" mass="116570">MSKIDGSKYSVSASKSNGVPILRCTAKSNVFPTTLKYGNDVIWKGNDGTTCKSALIYFDGNKPKAAVLGYELDGRSSDMFLYKDTYNWVEDYDMYKETVDNLVEAAEGREEDDDDEEEKEEERVYDDEDTMDLELDDGWDEPTSQEQEDEDEDPEPERRPRKSRKSRRRKSKTRKSRGSNEKLPEDEDSEFQDDFWDTPDDYSERQDDTQDEPDELVIEEDEAVQLTKSSGSPVSIDIAQPSSACRRFEYIYEDNHVRLLIPHDGVPVVRMFDGKTILWEMTSNQTFEFSKIYLNKYRKPELVLIATTTNSVELYTRFKKTWKGWKKCEDYSNELDKLKITSEANTAFTIHLEDKKDTEECTIFEARMINFYTQFFFPKPGYFAREVMYNGVTLWKSTNGNERCIGCDLYLKGRGPPLLVVVIQGRVKGYKFFELVGSRWVPVKDGEFPEKLERMKIANGKPLKDFDETIEPEEQDMNVQEPPEEEETDYHLDNEDKDEKSEKDYEDVEETEEEDNELDENEEEDEPPSQEVNVTRNYSRSTGGSSDRVDTSPSATNKLPNSQRGVKRQAAKDKEIKDQPFEVSNGATRRKAKTPTIHRETKETSGAQRVPANHVNNNVHMQQNINCRETTNYNKDQNIQPKHSKVNNSQRSDKHRNTDNLESESGLTDAAGALRGGSQYTVNDTNTIDTSREIESEEETHYTDFRDLFDTQSYSETKHTGEFSVDMSDSCISDPTKWILPKKGYKEVNPMRKMITPLFFPTFQSDTVINVSKYHPSFYNLYDYYFDDVITRLIIPEQDVTMTKLTNGRSVIWNAGEGESLVYATIHLKANRPVLVYILKDCTSKNKIDTLLRTNKGWKHITNYVAVLKSIPRPKIPRFDFTMDLIRSDNARFKVFDAMLGGIRTRFFIPRRGFRADKVHHNGAVIWKAQNYKRKKARFNWRAILVRAYLKRNSCYLIKITLRAHDGALSSVNYINSFDRWVEIDGSESERSRWILRNNTDFYE</sequence>
<dbReference type="OrthoDB" id="362458at2759"/>
<evidence type="ECO:0000313" key="2">
    <source>
        <dbReference type="EMBL" id="EKX73384.1"/>
    </source>
</evidence>
<dbReference type="RefSeq" id="XP_004832836.1">
    <property type="nucleotide sequence ID" value="XM_004832779.1"/>
</dbReference>
<feature type="compositionally biased region" description="Polar residues" evidence="1">
    <location>
        <begin position="530"/>
        <end position="564"/>
    </location>
</feature>
<accession>L1LDN2</accession>
<feature type="compositionally biased region" description="Basic residues" evidence="1">
    <location>
        <begin position="159"/>
        <end position="177"/>
    </location>
</feature>
<dbReference type="Pfam" id="PF04385">
    <property type="entry name" value="FAINT"/>
    <property type="match status" value="3"/>
</dbReference>
<feature type="compositionally biased region" description="Basic and acidic residues" evidence="1">
    <location>
        <begin position="489"/>
        <end position="503"/>
    </location>
</feature>
<dbReference type="AlphaFoldDB" id="L1LDN2"/>
<gene>
    <name evidence="2" type="ORF">BEWA_054400</name>
</gene>
<dbReference type="InterPro" id="IPR007480">
    <property type="entry name" value="DUF529"/>
</dbReference>
<feature type="region of interest" description="Disordered" evidence="1">
    <location>
        <begin position="459"/>
        <end position="619"/>
    </location>
</feature>
<dbReference type="GeneID" id="15802991"/>
<name>L1LDN2_THEEQ</name>
<feature type="compositionally biased region" description="Basic and acidic residues" evidence="1">
    <location>
        <begin position="690"/>
        <end position="707"/>
    </location>
</feature>